<evidence type="ECO:0000256" key="1">
    <source>
        <dbReference type="SAM" id="MobiDB-lite"/>
    </source>
</evidence>
<organism evidence="2 3">
    <name type="scientific">Collybiopsis confluens</name>
    <dbReference type="NCBI Taxonomy" id="2823264"/>
    <lineage>
        <taxon>Eukaryota</taxon>
        <taxon>Fungi</taxon>
        <taxon>Dikarya</taxon>
        <taxon>Basidiomycota</taxon>
        <taxon>Agaricomycotina</taxon>
        <taxon>Agaricomycetes</taxon>
        <taxon>Agaricomycetidae</taxon>
        <taxon>Agaricales</taxon>
        <taxon>Marasmiineae</taxon>
        <taxon>Omphalotaceae</taxon>
        <taxon>Collybiopsis</taxon>
    </lineage>
</organism>
<evidence type="ECO:0000313" key="2">
    <source>
        <dbReference type="EMBL" id="KAF5382810.1"/>
    </source>
</evidence>
<reference evidence="2 3" key="1">
    <citation type="journal article" date="2020" name="ISME J.">
        <title>Uncovering the hidden diversity of litter-decomposition mechanisms in mushroom-forming fungi.</title>
        <authorList>
            <person name="Floudas D."/>
            <person name="Bentzer J."/>
            <person name="Ahren D."/>
            <person name="Johansson T."/>
            <person name="Persson P."/>
            <person name="Tunlid A."/>
        </authorList>
    </citation>
    <scope>NUCLEOTIDE SEQUENCE [LARGE SCALE GENOMIC DNA]</scope>
    <source>
        <strain evidence="2 3">CBS 406.79</strain>
    </source>
</reference>
<dbReference type="EMBL" id="JAACJN010000050">
    <property type="protein sequence ID" value="KAF5382810.1"/>
    <property type="molecule type" value="Genomic_DNA"/>
</dbReference>
<dbReference type="Proteomes" id="UP000518752">
    <property type="component" value="Unassembled WGS sequence"/>
</dbReference>
<evidence type="ECO:0000313" key="3">
    <source>
        <dbReference type="Proteomes" id="UP000518752"/>
    </source>
</evidence>
<protein>
    <submittedName>
        <fullName evidence="2">Uncharacterized protein</fullName>
    </submittedName>
</protein>
<accession>A0A8H5HGF7</accession>
<keyword evidence="3" id="KW-1185">Reference proteome</keyword>
<dbReference type="AlphaFoldDB" id="A0A8H5HGF7"/>
<gene>
    <name evidence="2" type="ORF">D9757_007268</name>
</gene>
<name>A0A8H5HGF7_9AGAR</name>
<sequence length="109" mass="11815">MIPALNPQPDASEESSPDSPEGLQSDHVHHPMQEIADFFDFNSLASGQVSPGEHLAASESALFNPPHDIWWALSTSKSASPGQSIRLPEPHHPIIADMNFLSCPYTPGF</sequence>
<feature type="region of interest" description="Disordered" evidence="1">
    <location>
        <begin position="1"/>
        <end position="30"/>
    </location>
</feature>
<proteinExistence type="predicted"/>
<comment type="caution">
    <text evidence="2">The sequence shown here is derived from an EMBL/GenBank/DDBJ whole genome shotgun (WGS) entry which is preliminary data.</text>
</comment>